<dbReference type="GO" id="GO:0005975">
    <property type="term" value="P:carbohydrate metabolic process"/>
    <property type="evidence" value="ECO:0007669"/>
    <property type="project" value="InterPro"/>
</dbReference>
<dbReference type="SUPFAM" id="SSF52833">
    <property type="entry name" value="Thioredoxin-like"/>
    <property type="match status" value="1"/>
</dbReference>
<name>A0A644YHN2_9ZZZZ</name>
<dbReference type="AlphaFoldDB" id="A0A644YHN2"/>
<dbReference type="InterPro" id="IPR004879">
    <property type="entry name" value="Ssp411-like_TRX"/>
</dbReference>
<dbReference type="PANTHER" id="PTHR42899">
    <property type="entry name" value="SPERMATOGENESIS-ASSOCIATED PROTEIN 20"/>
    <property type="match status" value="1"/>
</dbReference>
<sequence>MNSGSSPYIKLFDNKGIHWNFDLSQTVIRKAYEEDKLIFIHIGSNSNLIARESALDLFFDDYVTDFINKNFIPVMLDADENIEAYLTGIDMLMMNNDFSTMPMNIFTLPSRRPLVCFSNCDRDYFINVASNLSKANKDKKSLLIELSDELNESLFRNNPFKLTDSEFSISDTIIKNHIETWLSPQKNLHFLYKIRPFTPNPYLYSNLLDLVKYSRNSELSNSVVAFLDLIQYSGSFDPVEGGIFRQSIDSTCSEPLFEKTLSENAKFLELYSSAYKFFGDETYKETALKIFEFIKRDLSEADGGLYNSTTLMNSFEDSVYYTFSINELSILFPDDYRDVAEALGFNLRYNKMDQQLPVRSMATYLILNDIHLKRLIERRKEHRGYFVDKRVVTGNMARAVKSIAKASENLNDLYMYNFAKNKFNFLVNNTLNHNSTIFANSELISTILYFYSAERKQEYLDLAVKMAKDLIVKYYDPSKHMFTDLKSKNNLFQSVENSNSDFILPSTNSTMLGNVSELFIYTCNQEYREIAESMIRRISESVVSAGPLSSSWASQTLKYLQSVNQLH</sequence>
<evidence type="ECO:0000313" key="2">
    <source>
        <dbReference type="EMBL" id="MPM28085.1"/>
    </source>
</evidence>
<reference evidence="2" key="1">
    <citation type="submission" date="2019-08" db="EMBL/GenBank/DDBJ databases">
        <authorList>
            <person name="Kucharzyk K."/>
            <person name="Murdoch R.W."/>
            <person name="Higgins S."/>
            <person name="Loffler F."/>
        </authorList>
    </citation>
    <scope>NUCLEOTIDE SEQUENCE</scope>
</reference>
<dbReference type="Gene3D" id="3.40.30.10">
    <property type="entry name" value="Glutaredoxin"/>
    <property type="match status" value="1"/>
</dbReference>
<dbReference type="PANTHER" id="PTHR42899:SF1">
    <property type="entry name" value="SPERMATOGENESIS-ASSOCIATED PROTEIN 20"/>
    <property type="match status" value="1"/>
</dbReference>
<organism evidence="2">
    <name type="scientific">bioreactor metagenome</name>
    <dbReference type="NCBI Taxonomy" id="1076179"/>
    <lineage>
        <taxon>unclassified sequences</taxon>
        <taxon>metagenomes</taxon>
        <taxon>ecological metagenomes</taxon>
    </lineage>
</organism>
<dbReference type="EMBL" id="VSSQ01005159">
    <property type="protein sequence ID" value="MPM28085.1"/>
    <property type="molecule type" value="Genomic_DNA"/>
</dbReference>
<protein>
    <recommendedName>
        <fullName evidence="1">Spermatogenesis-associated protein 20-like TRX domain-containing protein</fullName>
    </recommendedName>
</protein>
<dbReference type="SUPFAM" id="SSF48208">
    <property type="entry name" value="Six-hairpin glycosidases"/>
    <property type="match status" value="1"/>
</dbReference>
<feature type="domain" description="Spermatogenesis-associated protein 20-like TRX" evidence="1">
    <location>
        <begin position="4"/>
        <end position="152"/>
    </location>
</feature>
<dbReference type="PIRSF" id="PIRSF006402">
    <property type="entry name" value="UCP006402_thioredoxin"/>
    <property type="match status" value="1"/>
</dbReference>
<accession>A0A644YHN2</accession>
<evidence type="ECO:0000259" key="1">
    <source>
        <dbReference type="Pfam" id="PF03190"/>
    </source>
</evidence>
<comment type="caution">
    <text evidence="2">The sequence shown here is derived from an EMBL/GenBank/DDBJ whole genome shotgun (WGS) entry which is preliminary data.</text>
</comment>
<dbReference type="InterPro" id="IPR008928">
    <property type="entry name" value="6-hairpin_glycosidase_sf"/>
</dbReference>
<gene>
    <name evidence="2" type="ORF">SDC9_74602</name>
</gene>
<dbReference type="Pfam" id="PF03190">
    <property type="entry name" value="Thioredox_DsbH"/>
    <property type="match status" value="1"/>
</dbReference>
<proteinExistence type="predicted"/>
<dbReference type="InterPro" id="IPR036249">
    <property type="entry name" value="Thioredoxin-like_sf"/>
</dbReference>
<dbReference type="InterPro" id="IPR024705">
    <property type="entry name" value="Ssp411"/>
</dbReference>